<dbReference type="SUPFAM" id="SSF53901">
    <property type="entry name" value="Thiolase-like"/>
    <property type="match status" value="2"/>
</dbReference>
<reference evidence="5 6" key="1">
    <citation type="journal article" date="2012" name="Stand. Genomic Sci.">
        <title>Complete genome sequence of the melanogenic marine bacterium Marinomonas mediterranea type strain (MMB-1(T)).</title>
        <authorList>
            <person name="Lucas-Elio P."/>
            <person name="Goodwin L."/>
            <person name="Woyke T."/>
            <person name="Pitluck S."/>
            <person name="Nolan M."/>
            <person name="Kyrpides N.C."/>
            <person name="Detter J.C."/>
            <person name="Copeland A."/>
            <person name="Teshima H."/>
            <person name="Bruce D."/>
            <person name="Detter C."/>
            <person name="Tapia R."/>
            <person name="Han S."/>
            <person name="Land M.L."/>
            <person name="Ivanova N."/>
            <person name="Mikhailova N."/>
            <person name="Johnston A.W."/>
            <person name="Sanchez-Amat A."/>
        </authorList>
    </citation>
    <scope>NUCLEOTIDE SEQUENCE [LARGE SCALE GENOMIC DNA]</scope>
    <source>
        <strain evidence="6">ATCC 700492 / JCM 21426 / NBRC 103028 / MMB-1</strain>
    </source>
</reference>
<dbReference type="Proteomes" id="UP000001062">
    <property type="component" value="Chromosome"/>
</dbReference>
<dbReference type="Pfam" id="PF08545">
    <property type="entry name" value="ACP_syn_III"/>
    <property type="match status" value="1"/>
</dbReference>
<dbReference type="Pfam" id="PF08541">
    <property type="entry name" value="ACP_syn_III_C"/>
    <property type="match status" value="1"/>
</dbReference>
<dbReference type="InterPro" id="IPR016039">
    <property type="entry name" value="Thiolase-like"/>
</dbReference>
<dbReference type="PANTHER" id="PTHR34069:SF2">
    <property type="entry name" value="BETA-KETOACYL-[ACYL-CARRIER-PROTEIN] SYNTHASE III"/>
    <property type="match status" value="1"/>
</dbReference>
<dbReference type="STRING" id="717774.Marme_0184"/>
<evidence type="ECO:0000256" key="1">
    <source>
        <dbReference type="ARBA" id="ARBA00022679"/>
    </source>
</evidence>
<dbReference type="CDD" id="cd00830">
    <property type="entry name" value="KAS_III"/>
    <property type="match status" value="1"/>
</dbReference>
<protein>
    <submittedName>
        <fullName evidence="5">Beta-ketoacyl-acyl-carrier-protein synthase III</fullName>
        <ecNumber evidence="5">2.3.1.180</ecNumber>
    </submittedName>
</protein>
<proteinExistence type="predicted"/>
<dbReference type="HOGENOM" id="CLU_039592_3_1_6"/>
<dbReference type="GO" id="GO:0004315">
    <property type="term" value="F:3-oxoacyl-[acyl-carrier-protein] synthase activity"/>
    <property type="evidence" value="ECO:0007669"/>
    <property type="project" value="InterPro"/>
</dbReference>
<feature type="domain" description="Beta-ketoacyl-[acyl-carrier-protein] synthase III N-terminal" evidence="4">
    <location>
        <begin position="116"/>
        <end position="206"/>
    </location>
</feature>
<dbReference type="InterPro" id="IPR013751">
    <property type="entry name" value="ACP_syn_III_N"/>
</dbReference>
<dbReference type="EC" id="2.3.1.180" evidence="5"/>
<dbReference type="KEGG" id="mme:Marme_0184"/>
<dbReference type="GO" id="GO:0033818">
    <property type="term" value="F:beta-ketoacyl-acyl-carrier-protein synthase III activity"/>
    <property type="evidence" value="ECO:0007669"/>
    <property type="project" value="UniProtKB-EC"/>
</dbReference>
<evidence type="ECO:0000256" key="2">
    <source>
        <dbReference type="ARBA" id="ARBA00023315"/>
    </source>
</evidence>
<sequence>MIIKGNCQIAGIGAYFPEQVVTSKELMFEINSEKNYGLSESWLDDVCGIEKRRVARPDELPSTLAIKAGEEALRTSGISPSEIDAVIFCGISKEWIEPSIAHKVQYELGCTNAICFDVSNACHGFMNGIMIADQFMQGSNATHVLVVTGEVTTDITSHYIDKLKKNKADLKKEIGALTLGDGGAAMILTPKTDTRGFQFYNLYTNGKYADLCKIGATKNGYNGQMVMGKISSMMIRLHSAMIEKTYSYLNWSSLDVGRFICHQVGKKPHIRMSSMANVSPEITPISYKDYGNIATVTIPFNIYNAKPEHGEKVLVGGAGSGMSISQSGIIF</sequence>
<feature type="domain" description="Beta-ketoacyl-[acyl-carrier-protein] synthase III C-terminal" evidence="3">
    <location>
        <begin position="250"/>
        <end position="324"/>
    </location>
</feature>
<dbReference type="GO" id="GO:0044550">
    <property type="term" value="P:secondary metabolite biosynthetic process"/>
    <property type="evidence" value="ECO:0007669"/>
    <property type="project" value="TreeGrafter"/>
</dbReference>
<keyword evidence="6" id="KW-1185">Reference proteome</keyword>
<gene>
    <name evidence="5" type="ordered locus">Marme_0184</name>
</gene>
<organism evidence="5 6">
    <name type="scientific">Marinomonas mediterranea (strain ATCC 700492 / JCM 21426 / NBRC 103028 / MMB-1)</name>
    <dbReference type="NCBI Taxonomy" id="717774"/>
    <lineage>
        <taxon>Bacteria</taxon>
        <taxon>Pseudomonadati</taxon>
        <taxon>Pseudomonadota</taxon>
        <taxon>Gammaproteobacteria</taxon>
        <taxon>Oceanospirillales</taxon>
        <taxon>Oceanospirillaceae</taxon>
        <taxon>Marinomonas</taxon>
    </lineage>
</organism>
<dbReference type="PATRIC" id="fig|717774.3.peg.188"/>
<evidence type="ECO:0000313" key="6">
    <source>
        <dbReference type="Proteomes" id="UP000001062"/>
    </source>
</evidence>
<dbReference type="GO" id="GO:0006633">
    <property type="term" value="P:fatty acid biosynthetic process"/>
    <property type="evidence" value="ECO:0007669"/>
    <property type="project" value="InterPro"/>
</dbReference>
<dbReference type="PANTHER" id="PTHR34069">
    <property type="entry name" value="3-OXOACYL-[ACYL-CARRIER-PROTEIN] SYNTHASE 3"/>
    <property type="match status" value="1"/>
</dbReference>
<keyword evidence="2 5" id="KW-0012">Acyltransferase</keyword>
<dbReference type="OrthoDB" id="9788274at2"/>
<dbReference type="EMBL" id="CP002583">
    <property type="protein sequence ID" value="ADZ89488.1"/>
    <property type="molecule type" value="Genomic_DNA"/>
</dbReference>
<dbReference type="InterPro" id="IPR013747">
    <property type="entry name" value="ACP_syn_III_C"/>
</dbReference>
<dbReference type="eggNOG" id="COG0332">
    <property type="taxonomic scope" value="Bacteria"/>
</dbReference>
<dbReference type="RefSeq" id="WP_013659395.1">
    <property type="nucleotide sequence ID" value="NC_015276.1"/>
</dbReference>
<evidence type="ECO:0000313" key="5">
    <source>
        <dbReference type="EMBL" id="ADZ89488.1"/>
    </source>
</evidence>
<evidence type="ECO:0000259" key="3">
    <source>
        <dbReference type="Pfam" id="PF08541"/>
    </source>
</evidence>
<evidence type="ECO:0000259" key="4">
    <source>
        <dbReference type="Pfam" id="PF08545"/>
    </source>
</evidence>
<keyword evidence="1 5" id="KW-0808">Transferase</keyword>
<accession>F2JWA0</accession>
<dbReference type="Gene3D" id="3.40.47.10">
    <property type="match status" value="2"/>
</dbReference>
<dbReference type="AlphaFoldDB" id="F2JWA0"/>
<name>F2JWA0_MARM1</name>